<dbReference type="Proteomes" id="UP000006860">
    <property type="component" value="Chromosome"/>
</dbReference>
<keyword evidence="5" id="KW-1185">Reference proteome</keyword>
<dbReference type="PANTHER" id="PTHR24193">
    <property type="entry name" value="ANKYRIN REPEAT PROTEIN"/>
    <property type="match status" value="1"/>
</dbReference>
<dbReference type="Gene3D" id="1.25.40.20">
    <property type="entry name" value="Ankyrin repeat-containing domain"/>
    <property type="match status" value="1"/>
</dbReference>
<dbReference type="PROSITE" id="PS50297">
    <property type="entry name" value="ANK_REP_REGION"/>
    <property type="match status" value="2"/>
</dbReference>
<dbReference type="Pfam" id="PF00023">
    <property type="entry name" value="Ank"/>
    <property type="match status" value="1"/>
</dbReference>
<keyword evidence="1" id="KW-0677">Repeat</keyword>
<feature type="repeat" description="ANK" evidence="3">
    <location>
        <begin position="134"/>
        <end position="167"/>
    </location>
</feature>
<dbReference type="EMBL" id="CP002546">
    <property type="protein sequence ID" value="ADY58389.1"/>
    <property type="molecule type" value="Genomic_DNA"/>
</dbReference>
<dbReference type="PANTHER" id="PTHR24193:SF121">
    <property type="entry name" value="ADA2A-CONTAINING COMPLEX COMPONENT 3, ISOFORM D"/>
    <property type="match status" value="1"/>
</dbReference>
<accession>F0SGV4</accession>
<dbReference type="PROSITE" id="PS50088">
    <property type="entry name" value="ANK_REPEAT"/>
    <property type="match status" value="2"/>
</dbReference>
<organism evidence="4 5">
    <name type="scientific">Rubinisphaera brasiliensis (strain ATCC 49424 / DSM 5305 / JCM 21570 / IAM 15109 / NBRC 103401 / IFAM 1448)</name>
    <name type="common">Planctomyces brasiliensis</name>
    <dbReference type="NCBI Taxonomy" id="756272"/>
    <lineage>
        <taxon>Bacteria</taxon>
        <taxon>Pseudomonadati</taxon>
        <taxon>Planctomycetota</taxon>
        <taxon>Planctomycetia</taxon>
        <taxon>Planctomycetales</taxon>
        <taxon>Planctomycetaceae</taxon>
        <taxon>Rubinisphaera</taxon>
    </lineage>
</organism>
<dbReference type="eggNOG" id="COG0666">
    <property type="taxonomic scope" value="Bacteria"/>
</dbReference>
<dbReference type="GO" id="GO:0045944">
    <property type="term" value="P:positive regulation of transcription by RNA polymerase II"/>
    <property type="evidence" value="ECO:0007669"/>
    <property type="project" value="TreeGrafter"/>
</dbReference>
<dbReference type="Pfam" id="PF13637">
    <property type="entry name" value="Ank_4"/>
    <property type="match status" value="1"/>
</dbReference>
<evidence type="ECO:0000256" key="3">
    <source>
        <dbReference type="PROSITE-ProRule" id="PRU00023"/>
    </source>
</evidence>
<dbReference type="InterPro" id="IPR050663">
    <property type="entry name" value="Ankyrin-SOCS_Box"/>
</dbReference>
<evidence type="ECO:0000256" key="2">
    <source>
        <dbReference type="ARBA" id="ARBA00023043"/>
    </source>
</evidence>
<gene>
    <name evidence="4" type="ordered locus">Plabr_0765</name>
</gene>
<dbReference type="STRING" id="756272.Plabr_0765"/>
<dbReference type="InterPro" id="IPR036770">
    <property type="entry name" value="Ankyrin_rpt-contain_sf"/>
</dbReference>
<keyword evidence="2 3" id="KW-0040">ANK repeat</keyword>
<feature type="repeat" description="ANK" evidence="3">
    <location>
        <begin position="67"/>
        <end position="94"/>
    </location>
</feature>
<name>F0SGV4_RUBBR</name>
<dbReference type="GO" id="GO:0000976">
    <property type="term" value="F:transcription cis-regulatory region binding"/>
    <property type="evidence" value="ECO:0007669"/>
    <property type="project" value="TreeGrafter"/>
</dbReference>
<proteinExistence type="predicted"/>
<dbReference type="SMART" id="SM00248">
    <property type="entry name" value="ANK"/>
    <property type="match status" value="3"/>
</dbReference>
<sequence>MSRKSKVAVGCTLLLIVCTWSCSALLRPHRLREAIRTNDFDTFARLVDESDANSPYKSTVSYTLYLLHAACSDSDERIVRLLLRKGADIHKPDSSGKSCIFHAVGRDDIRAAISILRVLHEHDSTVVDDRETYHGDTVLHYAARIEAHKEIVEELIRLEADLQAKNNNGDTPRDVYRQETRFKPPILFENTPGVD</sequence>
<evidence type="ECO:0000313" key="5">
    <source>
        <dbReference type="Proteomes" id="UP000006860"/>
    </source>
</evidence>
<reference evidence="5" key="1">
    <citation type="submission" date="2011-02" db="EMBL/GenBank/DDBJ databases">
        <title>The complete genome of Planctomyces brasiliensis DSM 5305.</title>
        <authorList>
            <person name="Lucas S."/>
            <person name="Copeland A."/>
            <person name="Lapidus A."/>
            <person name="Bruce D."/>
            <person name="Goodwin L."/>
            <person name="Pitluck S."/>
            <person name="Kyrpides N."/>
            <person name="Mavromatis K."/>
            <person name="Pagani I."/>
            <person name="Ivanova N."/>
            <person name="Ovchinnikova G."/>
            <person name="Lu M."/>
            <person name="Detter J.C."/>
            <person name="Han C."/>
            <person name="Land M."/>
            <person name="Hauser L."/>
            <person name="Markowitz V."/>
            <person name="Cheng J.-F."/>
            <person name="Hugenholtz P."/>
            <person name="Woyke T."/>
            <person name="Wu D."/>
            <person name="Tindall B."/>
            <person name="Pomrenke H.G."/>
            <person name="Brambilla E."/>
            <person name="Klenk H.-P."/>
            <person name="Eisen J.A."/>
        </authorList>
    </citation>
    <scope>NUCLEOTIDE SEQUENCE [LARGE SCALE GENOMIC DNA]</scope>
    <source>
        <strain evidence="5">ATCC 49424 / DSM 5305 / JCM 21570 / NBRC 103401 / IFAM 1448</strain>
    </source>
</reference>
<dbReference type="RefSeq" id="WP_013627129.1">
    <property type="nucleotide sequence ID" value="NC_015174.1"/>
</dbReference>
<evidence type="ECO:0000313" key="4">
    <source>
        <dbReference type="EMBL" id="ADY58389.1"/>
    </source>
</evidence>
<evidence type="ECO:0000256" key="1">
    <source>
        <dbReference type="ARBA" id="ARBA00022737"/>
    </source>
</evidence>
<dbReference type="HOGENOM" id="CLU_1395402_0_0_0"/>
<dbReference type="SUPFAM" id="SSF48403">
    <property type="entry name" value="Ankyrin repeat"/>
    <property type="match status" value="1"/>
</dbReference>
<dbReference type="InterPro" id="IPR002110">
    <property type="entry name" value="Ankyrin_rpt"/>
</dbReference>
<protein>
    <submittedName>
        <fullName evidence="4">Ankyrin</fullName>
    </submittedName>
</protein>
<dbReference type="KEGG" id="pbs:Plabr_0765"/>
<dbReference type="AlphaFoldDB" id="F0SGV4"/>